<keyword evidence="1" id="KW-0444">Lipid biosynthesis</keyword>
<dbReference type="EMBL" id="MCBT01000018">
    <property type="protein sequence ID" value="OEG74540.1"/>
    <property type="molecule type" value="Genomic_DNA"/>
</dbReference>
<gene>
    <name evidence="7" type="ORF">BEL05_19085</name>
</gene>
<dbReference type="InterPro" id="IPR001451">
    <property type="entry name" value="Hexapep"/>
</dbReference>
<evidence type="ECO:0000313" key="7">
    <source>
        <dbReference type="EMBL" id="OEG74540.1"/>
    </source>
</evidence>
<comment type="caution">
    <text evidence="7">The sequence shown here is derived from an EMBL/GenBank/DDBJ whole genome shotgun (WGS) entry which is preliminary data.</text>
</comment>
<dbReference type="GO" id="GO:0016410">
    <property type="term" value="F:N-acyltransferase activity"/>
    <property type="evidence" value="ECO:0007669"/>
    <property type="project" value="InterPro"/>
</dbReference>
<dbReference type="Pfam" id="PF00132">
    <property type="entry name" value="Hexapep"/>
    <property type="match status" value="1"/>
</dbReference>
<reference evidence="7 8" key="1">
    <citation type="submission" date="2016-07" db="EMBL/GenBank/DDBJ databases">
        <title>Whole-genome of two Shewanella species isolated from a digestive organ of sea cucumber Apostichopus japonicus Selenka 1867.</title>
        <authorList>
            <person name="Hong H.-H."/>
            <person name="Choi H."/>
            <person name="Cheon S."/>
            <person name="Oh J.-S."/>
            <person name="Lee H.-G."/>
            <person name="Park C."/>
        </authorList>
    </citation>
    <scope>NUCLEOTIDE SEQUENCE [LARGE SCALE GENOMIC DNA]</scope>
    <source>
        <strain evidence="7 8">CSB03KR</strain>
    </source>
</reference>
<evidence type="ECO:0000256" key="1">
    <source>
        <dbReference type="ARBA" id="ARBA00022516"/>
    </source>
</evidence>
<dbReference type="PANTHER" id="PTHR43378:SF2">
    <property type="entry name" value="UDP-3-O-ACYLGLUCOSAMINE N-ACYLTRANSFERASE 1, MITOCHONDRIAL-RELATED"/>
    <property type="match status" value="1"/>
</dbReference>
<dbReference type="GO" id="GO:0016020">
    <property type="term" value="C:membrane"/>
    <property type="evidence" value="ECO:0007669"/>
    <property type="project" value="GOC"/>
</dbReference>
<evidence type="ECO:0000256" key="5">
    <source>
        <dbReference type="ARBA" id="ARBA00023098"/>
    </source>
</evidence>
<evidence type="ECO:0000256" key="6">
    <source>
        <dbReference type="ARBA" id="ARBA00023315"/>
    </source>
</evidence>
<proteinExistence type="predicted"/>
<evidence type="ECO:0008006" key="9">
    <source>
        <dbReference type="Google" id="ProtNLM"/>
    </source>
</evidence>
<name>A0A1E5IVG6_SHECO</name>
<dbReference type="InterPro" id="IPR018357">
    <property type="entry name" value="Hexapep_transf_CS"/>
</dbReference>
<dbReference type="Proteomes" id="UP000095230">
    <property type="component" value="Unassembled WGS sequence"/>
</dbReference>
<evidence type="ECO:0000256" key="4">
    <source>
        <dbReference type="ARBA" id="ARBA00022737"/>
    </source>
</evidence>
<dbReference type="AlphaFoldDB" id="A0A1E5IVG6"/>
<dbReference type="RefSeq" id="WP_069670739.1">
    <property type="nucleotide sequence ID" value="NZ_MCBT01000018.1"/>
</dbReference>
<evidence type="ECO:0000313" key="8">
    <source>
        <dbReference type="Proteomes" id="UP000095230"/>
    </source>
</evidence>
<accession>A0A1E5IVG6</accession>
<dbReference type="STRING" id="23.BEL05_19085"/>
<dbReference type="InterPro" id="IPR007691">
    <property type="entry name" value="LpxD"/>
</dbReference>
<organism evidence="7 8">
    <name type="scientific">Shewanella colwelliana</name>
    <name type="common">Alteromonas colwelliana</name>
    <dbReference type="NCBI Taxonomy" id="23"/>
    <lineage>
        <taxon>Bacteria</taxon>
        <taxon>Pseudomonadati</taxon>
        <taxon>Pseudomonadota</taxon>
        <taxon>Gammaproteobacteria</taxon>
        <taxon>Alteromonadales</taxon>
        <taxon>Shewanellaceae</taxon>
        <taxon>Shewanella</taxon>
    </lineage>
</organism>
<keyword evidence="4" id="KW-0677">Repeat</keyword>
<dbReference type="OrthoDB" id="9784739at2"/>
<dbReference type="SUPFAM" id="SSF51161">
    <property type="entry name" value="Trimeric LpxA-like enzymes"/>
    <property type="match status" value="1"/>
</dbReference>
<dbReference type="Gene3D" id="2.160.10.10">
    <property type="entry name" value="Hexapeptide repeat proteins"/>
    <property type="match status" value="1"/>
</dbReference>
<keyword evidence="2" id="KW-0441">Lipid A biosynthesis</keyword>
<keyword evidence="5" id="KW-0443">Lipid metabolism</keyword>
<protein>
    <recommendedName>
        <fullName evidence="9">UDP-3-O-(3-hydroxymyristoyl)glucosamine N-acyltransferase</fullName>
    </recommendedName>
</protein>
<dbReference type="InterPro" id="IPR011004">
    <property type="entry name" value="Trimer_LpxA-like_sf"/>
</dbReference>
<dbReference type="GO" id="GO:0009245">
    <property type="term" value="P:lipid A biosynthetic process"/>
    <property type="evidence" value="ECO:0007669"/>
    <property type="project" value="UniProtKB-KW"/>
</dbReference>
<evidence type="ECO:0000256" key="2">
    <source>
        <dbReference type="ARBA" id="ARBA00022556"/>
    </source>
</evidence>
<keyword evidence="6" id="KW-0012">Acyltransferase</keyword>
<dbReference type="PROSITE" id="PS00101">
    <property type="entry name" value="HEXAPEP_TRANSFERASES"/>
    <property type="match status" value="1"/>
</dbReference>
<sequence length="284" mass="30835">MSRKFNRIVRLSEVDIPSFSNVDGLDAIQVESISDNTNTSENSIAVYIKGPLPSNKENLQLLTSTIVPGYCCIIVDNPRVAMNEFIAFIALKVGFTQDYTDSILPSSVKIGKNVVIEHNVEIGEGTIIEHNVVIHSGTRIGRNCLIRTHSSIGGGGYNYIKDNQYLVKQIDLGGVWLGDNVEIGSNTCVVRGLVDDTVIMNNVKVDNLVHIAHDCFIDEDAYIIAKSELSGYVKIGKRTRIAPGSCIKQRLTIGDDVIVGLGSIVLKNVSSGCTVFGSPARKIN</sequence>
<keyword evidence="3" id="KW-0808">Transferase</keyword>
<evidence type="ECO:0000256" key="3">
    <source>
        <dbReference type="ARBA" id="ARBA00022679"/>
    </source>
</evidence>
<dbReference type="PANTHER" id="PTHR43378">
    <property type="entry name" value="UDP-3-O-ACYLGLUCOSAMINE N-ACYLTRANSFERASE"/>
    <property type="match status" value="1"/>
</dbReference>
<dbReference type="CDD" id="cd03352">
    <property type="entry name" value="LbH_LpxD"/>
    <property type="match status" value="1"/>
</dbReference>